<evidence type="ECO:0000313" key="3">
    <source>
        <dbReference type="EMBL" id="GGU38034.1"/>
    </source>
</evidence>
<dbReference type="SUPFAM" id="SSF48264">
    <property type="entry name" value="Cytochrome P450"/>
    <property type="match status" value="1"/>
</dbReference>
<evidence type="ECO:0000256" key="2">
    <source>
        <dbReference type="SAM" id="MobiDB-lite"/>
    </source>
</evidence>
<dbReference type="InterPro" id="IPR036396">
    <property type="entry name" value="Cyt_P450_sf"/>
</dbReference>
<dbReference type="GO" id="GO:0004497">
    <property type="term" value="F:monooxygenase activity"/>
    <property type="evidence" value="ECO:0007669"/>
    <property type="project" value="InterPro"/>
</dbReference>
<proteinExistence type="inferred from homology"/>
<organism evidence="3 4">
    <name type="scientific">Streptomyces lavendofoliae</name>
    <dbReference type="NCBI Taxonomy" id="67314"/>
    <lineage>
        <taxon>Bacteria</taxon>
        <taxon>Bacillati</taxon>
        <taxon>Actinomycetota</taxon>
        <taxon>Actinomycetes</taxon>
        <taxon>Kitasatosporales</taxon>
        <taxon>Streptomycetaceae</taxon>
        <taxon>Streptomyces</taxon>
    </lineage>
</organism>
<feature type="region of interest" description="Disordered" evidence="2">
    <location>
        <begin position="425"/>
        <end position="459"/>
    </location>
</feature>
<protein>
    <submittedName>
        <fullName evidence="3">Cytochrome P450</fullName>
    </submittedName>
</protein>
<comment type="similarity">
    <text evidence="1">Belongs to the cytochrome P450 family.</text>
</comment>
<dbReference type="Gene3D" id="1.10.630.10">
    <property type="entry name" value="Cytochrome P450"/>
    <property type="match status" value="1"/>
</dbReference>
<dbReference type="GO" id="GO:0020037">
    <property type="term" value="F:heme binding"/>
    <property type="evidence" value="ECO:0007669"/>
    <property type="project" value="InterPro"/>
</dbReference>
<dbReference type="CDD" id="cd20623">
    <property type="entry name" value="CYP_unk"/>
    <property type="match status" value="1"/>
</dbReference>
<dbReference type="GO" id="GO:0016705">
    <property type="term" value="F:oxidoreductase activity, acting on paired donors, with incorporation or reduction of molecular oxygen"/>
    <property type="evidence" value="ECO:0007669"/>
    <property type="project" value="InterPro"/>
</dbReference>
<evidence type="ECO:0000313" key="4">
    <source>
        <dbReference type="Proteomes" id="UP000636661"/>
    </source>
</evidence>
<evidence type="ECO:0000256" key="1">
    <source>
        <dbReference type="ARBA" id="ARBA00010617"/>
    </source>
</evidence>
<dbReference type="AlphaFoldDB" id="A0A918M4E3"/>
<dbReference type="PRINTS" id="PR00359">
    <property type="entry name" value="BP450"/>
</dbReference>
<reference evidence="3" key="1">
    <citation type="journal article" date="2014" name="Int. J. Syst. Evol. Microbiol.">
        <title>Complete genome sequence of Corynebacterium casei LMG S-19264T (=DSM 44701T), isolated from a smear-ripened cheese.</title>
        <authorList>
            <consortium name="US DOE Joint Genome Institute (JGI-PGF)"/>
            <person name="Walter F."/>
            <person name="Albersmeier A."/>
            <person name="Kalinowski J."/>
            <person name="Ruckert C."/>
        </authorList>
    </citation>
    <scope>NUCLEOTIDE SEQUENCE</scope>
    <source>
        <strain evidence="3">JCM 4391</strain>
    </source>
</reference>
<sequence>MTTPPHAPTGSSASAAPVGCPAHARAAGGLRPLYGPEAEAQPYALYEQLRKEHGAVAPVLLYGGVPAWLVLGHRENLEVMRSPRFSSDSRHWHAVREGSLSADSPLLPITAWQPLVALTDGAEHARLRQAVTESLARVNRHRLRRYITRYTTRLIDDFASAGRADLVDDFARKLPALVVCQQFGIREEDALTVGAAVSDMVGGGESALRSNQLVVGMMDELVRHKKQRPGDDLASWLLVHPSGLTEEEVREHLRLALVAALEPTANLIANTLRMVLTDRRFRGHLSGGQMTLPDALDHVLWDHPPLSVVPTRWATGDTRLGGRHIMAGDMVMLGLAAGNVDPGIRPDLTVPMHGNRSHLSFGAGPHECPGQDLGRAIAETGIDLLLERVPDLRLSVTDDELRVVGTWMSRRLTGLPVTFTPQARPRAVEGVERPGPAPARTGVVPAPPERSRGRWFRRR</sequence>
<dbReference type="InterPro" id="IPR017972">
    <property type="entry name" value="Cyt_P450_CS"/>
</dbReference>
<gene>
    <name evidence="3" type="ORF">GCM10010274_26650</name>
</gene>
<accession>A0A918M4E3</accession>
<keyword evidence="4" id="KW-1185">Reference proteome</keyword>
<dbReference type="PANTHER" id="PTHR46696:SF1">
    <property type="entry name" value="CYTOCHROME P450 YJIB-RELATED"/>
    <property type="match status" value="1"/>
</dbReference>
<comment type="caution">
    <text evidence="3">The sequence shown here is derived from an EMBL/GenBank/DDBJ whole genome shotgun (WGS) entry which is preliminary data.</text>
</comment>
<dbReference type="PROSITE" id="PS00086">
    <property type="entry name" value="CYTOCHROME_P450"/>
    <property type="match status" value="1"/>
</dbReference>
<reference evidence="3" key="2">
    <citation type="submission" date="2020-09" db="EMBL/GenBank/DDBJ databases">
        <authorList>
            <person name="Sun Q."/>
            <person name="Ohkuma M."/>
        </authorList>
    </citation>
    <scope>NUCLEOTIDE SEQUENCE</scope>
    <source>
        <strain evidence="3">JCM 4391</strain>
    </source>
</reference>
<name>A0A918M4E3_9ACTN</name>
<dbReference type="InterPro" id="IPR002397">
    <property type="entry name" value="Cyt_P450_B"/>
</dbReference>
<dbReference type="GO" id="GO:0005506">
    <property type="term" value="F:iron ion binding"/>
    <property type="evidence" value="ECO:0007669"/>
    <property type="project" value="InterPro"/>
</dbReference>
<dbReference type="Proteomes" id="UP000636661">
    <property type="component" value="Unassembled WGS sequence"/>
</dbReference>
<dbReference type="PANTHER" id="PTHR46696">
    <property type="entry name" value="P450, PUTATIVE (EUROFUNG)-RELATED"/>
    <property type="match status" value="1"/>
</dbReference>
<dbReference type="RefSeq" id="WP_189551007.1">
    <property type="nucleotide sequence ID" value="NZ_BMTP01000006.1"/>
</dbReference>
<dbReference type="EMBL" id="BMTP01000006">
    <property type="protein sequence ID" value="GGU38034.1"/>
    <property type="molecule type" value="Genomic_DNA"/>
</dbReference>